<dbReference type="Proteomes" id="UP000017559">
    <property type="component" value="Unassembled WGS sequence"/>
</dbReference>
<keyword evidence="4" id="KW-1185">Reference proteome</keyword>
<evidence type="ECO:0000313" key="3">
    <source>
        <dbReference type="EMBL" id="ESK89065.1"/>
    </source>
</evidence>
<feature type="domain" description="N-acetyltransferase" evidence="2">
    <location>
        <begin position="13"/>
        <end position="160"/>
    </location>
</feature>
<evidence type="ECO:0000259" key="2">
    <source>
        <dbReference type="PROSITE" id="PS51186"/>
    </source>
</evidence>
<feature type="region of interest" description="Disordered" evidence="1">
    <location>
        <begin position="163"/>
        <end position="186"/>
    </location>
</feature>
<feature type="compositionally biased region" description="Basic and acidic residues" evidence="1">
    <location>
        <begin position="173"/>
        <end position="186"/>
    </location>
</feature>
<dbReference type="PROSITE" id="PS51186">
    <property type="entry name" value="GNAT"/>
    <property type="match status" value="1"/>
</dbReference>
<dbReference type="CDD" id="cd04301">
    <property type="entry name" value="NAT_SF"/>
    <property type="match status" value="1"/>
</dbReference>
<gene>
    <name evidence="3" type="ORF">Moror_5340</name>
</gene>
<dbReference type="HOGENOM" id="CLU_056607_4_0_1"/>
<dbReference type="Gene3D" id="3.40.630.30">
    <property type="match status" value="1"/>
</dbReference>
<dbReference type="InterPro" id="IPR016181">
    <property type="entry name" value="Acyl_CoA_acyltransferase"/>
</dbReference>
<accession>V2X9A6</accession>
<evidence type="ECO:0000256" key="1">
    <source>
        <dbReference type="SAM" id="MobiDB-lite"/>
    </source>
</evidence>
<dbReference type="KEGG" id="mrr:Moror_5340"/>
<proteinExistence type="predicted"/>
<dbReference type="InterPro" id="IPR000182">
    <property type="entry name" value="GNAT_dom"/>
</dbReference>
<dbReference type="Pfam" id="PF00583">
    <property type="entry name" value="Acetyltransf_1"/>
    <property type="match status" value="1"/>
</dbReference>
<comment type="caution">
    <text evidence="3">The sequence shown here is derived from an EMBL/GenBank/DDBJ whole genome shotgun (WGS) entry which is preliminary data.</text>
</comment>
<protein>
    <submittedName>
        <fullName evidence="3">Gnat family</fullName>
    </submittedName>
</protein>
<sequence length="186" mass="21058">MADVHAPLGAPDSTLRFSRISVEQTLKLRHEVLWPDKSISHVQLPEDKDGFHFGAFLDMYGDEPIAVISFFLEALPIPGQQHQTAARFRKFACDPRLQGRGIGTQLLQNTFQIALHDLKVSVIWCDARLSTSTWYEKRGMVPFGETFFKGPVEYVRMKTEGLKIRPSPGPKGRSVEREKLSNTDEC</sequence>
<dbReference type="EMBL" id="AWSO01000593">
    <property type="protein sequence ID" value="ESK89065.1"/>
    <property type="molecule type" value="Genomic_DNA"/>
</dbReference>
<reference evidence="3 4" key="1">
    <citation type="journal article" date="2014" name="BMC Genomics">
        <title>Genome and secretome analysis of the hemibiotrophic fungal pathogen, Moniliophthora roreri, which causes frosty pod rot disease of cacao: mechanisms of the biotrophic and necrotrophic phases.</title>
        <authorList>
            <person name="Meinhardt L.W."/>
            <person name="Costa G.G.L."/>
            <person name="Thomazella D.P.T."/>
            <person name="Teixeira P.J.P.L."/>
            <person name="Carazzolle M.F."/>
            <person name="Schuster S.C."/>
            <person name="Carlson J.E."/>
            <person name="Guiltinan M.J."/>
            <person name="Mieczkowski P."/>
            <person name="Farmer A."/>
            <person name="Ramaraj T."/>
            <person name="Crozier J."/>
            <person name="Davis R.E."/>
            <person name="Shao J."/>
            <person name="Melnick R.L."/>
            <person name="Pereira G.A.G."/>
            <person name="Bailey B.A."/>
        </authorList>
    </citation>
    <scope>NUCLEOTIDE SEQUENCE [LARGE SCALE GENOMIC DNA]</scope>
    <source>
        <strain evidence="3 4">MCA 2997</strain>
    </source>
</reference>
<dbReference type="OrthoDB" id="410198at2759"/>
<dbReference type="GO" id="GO:0016747">
    <property type="term" value="F:acyltransferase activity, transferring groups other than amino-acyl groups"/>
    <property type="evidence" value="ECO:0007669"/>
    <property type="project" value="InterPro"/>
</dbReference>
<evidence type="ECO:0000313" key="4">
    <source>
        <dbReference type="Proteomes" id="UP000017559"/>
    </source>
</evidence>
<dbReference type="SUPFAM" id="SSF55729">
    <property type="entry name" value="Acyl-CoA N-acyltransferases (Nat)"/>
    <property type="match status" value="1"/>
</dbReference>
<dbReference type="AlphaFoldDB" id="V2X9A6"/>
<name>V2X9A6_MONRO</name>
<organism evidence="3 4">
    <name type="scientific">Moniliophthora roreri (strain MCA 2997)</name>
    <name type="common">Cocoa frosty pod rot fungus</name>
    <name type="synonym">Crinipellis roreri</name>
    <dbReference type="NCBI Taxonomy" id="1381753"/>
    <lineage>
        <taxon>Eukaryota</taxon>
        <taxon>Fungi</taxon>
        <taxon>Dikarya</taxon>
        <taxon>Basidiomycota</taxon>
        <taxon>Agaricomycotina</taxon>
        <taxon>Agaricomycetes</taxon>
        <taxon>Agaricomycetidae</taxon>
        <taxon>Agaricales</taxon>
        <taxon>Marasmiineae</taxon>
        <taxon>Marasmiaceae</taxon>
        <taxon>Moniliophthora</taxon>
    </lineage>
</organism>